<dbReference type="InterPro" id="IPR000305">
    <property type="entry name" value="GIY-YIG_endonuc"/>
</dbReference>
<accession>A0A3L9YLV7</accession>
<name>A0A3L9YLV7_9FLAO</name>
<dbReference type="Proteomes" id="UP000271339">
    <property type="component" value="Unassembled WGS sequence"/>
</dbReference>
<reference evidence="2 3" key="1">
    <citation type="submission" date="2018-10" db="EMBL/GenBank/DDBJ databases">
        <title>Genomic Encyclopedia of Archaeal and Bacterial Type Strains, Phase II (KMG-II): from individual species to whole genera.</title>
        <authorList>
            <person name="Goeker M."/>
        </authorList>
    </citation>
    <scope>NUCLEOTIDE SEQUENCE [LARGE SCALE GENOMIC DNA]</scope>
    <source>
        <strain evidence="2 3">DSM 23424</strain>
    </source>
</reference>
<keyword evidence="3" id="KW-1185">Reference proteome</keyword>
<dbReference type="Gene3D" id="3.40.1440.10">
    <property type="entry name" value="GIY-YIG endonuclease"/>
    <property type="match status" value="1"/>
</dbReference>
<dbReference type="EMBL" id="REFC01000013">
    <property type="protein sequence ID" value="RMA58998.1"/>
    <property type="molecule type" value="Genomic_DNA"/>
</dbReference>
<protein>
    <recommendedName>
        <fullName evidence="1">GIY-YIG domain-containing protein</fullName>
    </recommendedName>
</protein>
<evidence type="ECO:0000313" key="2">
    <source>
        <dbReference type="EMBL" id="RMA58998.1"/>
    </source>
</evidence>
<comment type="caution">
    <text evidence="2">The sequence shown here is derived from an EMBL/GenBank/DDBJ whole genome shotgun (WGS) entry which is preliminary data.</text>
</comment>
<dbReference type="PROSITE" id="PS50164">
    <property type="entry name" value="GIY_YIG"/>
    <property type="match status" value="1"/>
</dbReference>
<evidence type="ECO:0000259" key="1">
    <source>
        <dbReference type="PROSITE" id="PS50164"/>
    </source>
</evidence>
<dbReference type="Pfam" id="PF01541">
    <property type="entry name" value="GIY-YIG"/>
    <property type="match status" value="1"/>
</dbReference>
<gene>
    <name evidence="2" type="ORF">BXY75_2380</name>
</gene>
<evidence type="ECO:0000313" key="3">
    <source>
        <dbReference type="Proteomes" id="UP000271339"/>
    </source>
</evidence>
<sequence>MEHNSGKHSDAFTYMRRPVELKWYEQFSEPQQAIEVEKKIKGWSRKKKIAIIENRWGDLPNLSKNYTQHGSSTGSD</sequence>
<organism evidence="2 3">
    <name type="scientific">Ulvibacter antarcticus</name>
    <dbReference type="NCBI Taxonomy" id="442714"/>
    <lineage>
        <taxon>Bacteria</taxon>
        <taxon>Pseudomonadati</taxon>
        <taxon>Bacteroidota</taxon>
        <taxon>Flavobacteriia</taxon>
        <taxon>Flavobacteriales</taxon>
        <taxon>Flavobacteriaceae</taxon>
        <taxon>Ulvibacter</taxon>
    </lineage>
</organism>
<proteinExistence type="predicted"/>
<dbReference type="AlphaFoldDB" id="A0A3L9YLV7"/>
<dbReference type="InterPro" id="IPR035901">
    <property type="entry name" value="GIY-YIG_endonuc_sf"/>
</dbReference>
<feature type="domain" description="GIY-YIG" evidence="1">
    <location>
        <begin position="1"/>
        <end position="50"/>
    </location>
</feature>